<evidence type="ECO:0000313" key="1">
    <source>
        <dbReference type="EMBL" id="GIY25979.1"/>
    </source>
</evidence>
<comment type="caution">
    <text evidence="1">The sequence shown here is derived from an EMBL/GenBank/DDBJ whole genome shotgun (WGS) entry which is preliminary data.</text>
</comment>
<gene>
    <name evidence="1" type="ORF">CEXT_58291</name>
</gene>
<dbReference type="Proteomes" id="UP001054945">
    <property type="component" value="Unassembled WGS sequence"/>
</dbReference>
<reference evidence="1 2" key="1">
    <citation type="submission" date="2021-06" db="EMBL/GenBank/DDBJ databases">
        <title>Caerostris extrusa draft genome.</title>
        <authorList>
            <person name="Kono N."/>
            <person name="Arakawa K."/>
        </authorList>
    </citation>
    <scope>NUCLEOTIDE SEQUENCE [LARGE SCALE GENOMIC DNA]</scope>
</reference>
<keyword evidence="2" id="KW-1185">Reference proteome</keyword>
<dbReference type="EMBL" id="BPLR01008612">
    <property type="protein sequence ID" value="GIY25979.1"/>
    <property type="molecule type" value="Genomic_DNA"/>
</dbReference>
<accession>A0AAV4RY02</accession>
<protein>
    <submittedName>
        <fullName evidence="1">Uncharacterized protein</fullName>
    </submittedName>
</protein>
<proteinExistence type="predicted"/>
<organism evidence="1 2">
    <name type="scientific">Caerostris extrusa</name>
    <name type="common">Bark spider</name>
    <name type="synonym">Caerostris bankana</name>
    <dbReference type="NCBI Taxonomy" id="172846"/>
    <lineage>
        <taxon>Eukaryota</taxon>
        <taxon>Metazoa</taxon>
        <taxon>Ecdysozoa</taxon>
        <taxon>Arthropoda</taxon>
        <taxon>Chelicerata</taxon>
        <taxon>Arachnida</taxon>
        <taxon>Araneae</taxon>
        <taxon>Araneomorphae</taxon>
        <taxon>Entelegynae</taxon>
        <taxon>Araneoidea</taxon>
        <taxon>Araneidae</taxon>
        <taxon>Caerostris</taxon>
    </lineage>
</organism>
<evidence type="ECO:0000313" key="2">
    <source>
        <dbReference type="Proteomes" id="UP001054945"/>
    </source>
</evidence>
<sequence>MMFSINSIRSSATTMNICNAFLMSANRDVLRGLKWNTQFNYFNKNGQIGKNFLGTESSMHGAIDCAQPQQTSVSHFASLCSRLYLCQRLHYTLKLAAPAHS</sequence>
<name>A0AAV4RY02_CAEEX</name>
<dbReference type="AlphaFoldDB" id="A0AAV4RY02"/>